<dbReference type="AlphaFoldDB" id="A0A4V3G649"/>
<feature type="active site" description="Proton acceptor" evidence="4">
    <location>
        <position position="207"/>
    </location>
</feature>
<dbReference type="InterPro" id="IPR050301">
    <property type="entry name" value="NTE"/>
</dbReference>
<dbReference type="GO" id="GO:0016042">
    <property type="term" value="P:lipid catabolic process"/>
    <property type="evidence" value="ECO:0007669"/>
    <property type="project" value="UniProtKB-UniRule"/>
</dbReference>
<dbReference type="Pfam" id="PF01734">
    <property type="entry name" value="Patatin"/>
    <property type="match status" value="1"/>
</dbReference>
<feature type="short sequence motif" description="GXSXG" evidence="4">
    <location>
        <begin position="92"/>
        <end position="96"/>
    </location>
</feature>
<keyword evidence="3 4" id="KW-0443">Lipid metabolism</keyword>
<comment type="caution">
    <text evidence="7">The sequence shown here is derived from an EMBL/GenBank/DDBJ whole genome shotgun (WGS) entry which is preliminary data.</text>
</comment>
<evidence type="ECO:0000256" key="3">
    <source>
        <dbReference type="ARBA" id="ARBA00023098"/>
    </source>
</evidence>
<dbReference type="InterPro" id="IPR016035">
    <property type="entry name" value="Acyl_Trfase/lysoPLipase"/>
</dbReference>
<feature type="signal peptide" evidence="5">
    <location>
        <begin position="1"/>
        <end position="21"/>
    </location>
</feature>
<dbReference type="PROSITE" id="PS51635">
    <property type="entry name" value="PNPLA"/>
    <property type="match status" value="1"/>
</dbReference>
<keyword evidence="5" id="KW-0732">Signal</keyword>
<feature type="chain" id="PRO_5020534820" evidence="5">
    <location>
        <begin position="22"/>
        <end position="617"/>
    </location>
</feature>
<dbReference type="PANTHER" id="PTHR14226:SF29">
    <property type="entry name" value="NEUROPATHY TARGET ESTERASE SWS"/>
    <property type="match status" value="1"/>
</dbReference>
<reference evidence="7 8" key="1">
    <citation type="submission" date="2019-03" db="EMBL/GenBank/DDBJ databases">
        <title>Subsurface microbial communities from deep shales in Ohio and West Virginia, USA.</title>
        <authorList>
            <person name="Wrighton K."/>
        </authorList>
    </citation>
    <scope>NUCLEOTIDE SEQUENCE [LARGE SCALE GENOMIC DNA]</scope>
    <source>
        <strain evidence="7 8">MSL9.2</strain>
    </source>
</reference>
<dbReference type="GO" id="GO:0016787">
    <property type="term" value="F:hydrolase activity"/>
    <property type="evidence" value="ECO:0007669"/>
    <property type="project" value="UniProtKB-UniRule"/>
</dbReference>
<dbReference type="EMBL" id="SODA01000002">
    <property type="protein sequence ID" value="TDW07204.1"/>
    <property type="molecule type" value="Genomic_DNA"/>
</dbReference>
<evidence type="ECO:0000256" key="2">
    <source>
        <dbReference type="ARBA" id="ARBA00022963"/>
    </source>
</evidence>
<feature type="active site" description="Nucleophile" evidence="4">
    <location>
        <position position="94"/>
    </location>
</feature>
<dbReference type="Proteomes" id="UP000294697">
    <property type="component" value="Unassembled WGS sequence"/>
</dbReference>
<name>A0A4V3G649_9FIRM</name>
<evidence type="ECO:0000313" key="7">
    <source>
        <dbReference type="EMBL" id="TDW07204.1"/>
    </source>
</evidence>
<dbReference type="RefSeq" id="WP_111572133.1">
    <property type="nucleotide sequence ID" value="NZ_QLME01000009.1"/>
</dbReference>
<protein>
    <submittedName>
        <fullName evidence="7">NTE family protein</fullName>
    </submittedName>
</protein>
<evidence type="ECO:0000259" key="6">
    <source>
        <dbReference type="PROSITE" id="PS51635"/>
    </source>
</evidence>
<evidence type="ECO:0000256" key="4">
    <source>
        <dbReference type="PROSITE-ProRule" id="PRU01161"/>
    </source>
</evidence>
<dbReference type="InterPro" id="IPR002641">
    <property type="entry name" value="PNPLA_dom"/>
</dbReference>
<accession>A0A4V3G649</accession>
<comment type="caution">
    <text evidence="4">Lacks conserved residue(s) required for the propagation of feature annotation.</text>
</comment>
<organism evidence="7 8">
    <name type="scientific">Halanaerobium saccharolyticum</name>
    <dbReference type="NCBI Taxonomy" id="43595"/>
    <lineage>
        <taxon>Bacteria</taxon>
        <taxon>Bacillati</taxon>
        <taxon>Bacillota</taxon>
        <taxon>Clostridia</taxon>
        <taxon>Halanaerobiales</taxon>
        <taxon>Halanaerobiaceae</taxon>
        <taxon>Halanaerobium</taxon>
    </lineage>
</organism>
<proteinExistence type="predicted"/>
<gene>
    <name evidence="7" type="ORF">C8C77_1023</name>
</gene>
<dbReference type="SUPFAM" id="SSF52151">
    <property type="entry name" value="FabD/lysophospholipase-like"/>
    <property type="match status" value="1"/>
</dbReference>
<dbReference type="OrthoDB" id="9770965at2"/>
<dbReference type="Gene3D" id="3.40.1090.10">
    <property type="entry name" value="Cytosolic phospholipase A2 catalytic domain"/>
    <property type="match status" value="1"/>
</dbReference>
<evidence type="ECO:0000256" key="5">
    <source>
        <dbReference type="SAM" id="SignalP"/>
    </source>
</evidence>
<feature type="domain" description="PNPLA" evidence="6">
    <location>
        <begin position="61"/>
        <end position="220"/>
    </location>
</feature>
<evidence type="ECO:0000256" key="1">
    <source>
        <dbReference type="ARBA" id="ARBA00022801"/>
    </source>
</evidence>
<dbReference type="PANTHER" id="PTHR14226">
    <property type="entry name" value="NEUROPATHY TARGET ESTERASE/SWISS CHEESE D.MELANOGASTER"/>
    <property type="match status" value="1"/>
</dbReference>
<evidence type="ECO:0000313" key="8">
    <source>
        <dbReference type="Proteomes" id="UP000294697"/>
    </source>
</evidence>
<keyword evidence="1 4" id="KW-0378">Hydrolase</keyword>
<keyword evidence="2 4" id="KW-0442">Lipid degradation</keyword>
<sequence>MKKIFIVIFLIIISFSSLVYAQQTSKVKLTDIELGGESYLVENYDGFTAKYNNLNRPVVGLALSGGGARAMVNFGVIKALEEERIPFDFITGTSMGAIVSTMYGSGLNTEQMLEVVTTTSFGRLVEPGIGGSGSLLDTKKLNLFLEEIAPNKKLENFKTPAALLSFELGEGKKYITTTGRISEVIQSSYSIPIYFPIETRNDRYFMDAGILEATPAKAASVLGADFVIATTSFPKENYETFNSASASINRFLNIMQDNYSQQIIRNYADFVIDIDVDEYTFMDFNQVSKLVKHGYQSTKNIIPNLKKELEKRNIRSYNYLERERTNIQDTLNDLRNNRFIVEGSERSLFLNYGRDQSYFDQELIVPFEDNFQTGIEFKKDNLSFDLKGDDFFNEGYEARFELKKLTKRTDLLFAYANDYQPETKDDYRFEIKYFADHFQTSLGYGQQNNEEYYLLSNSFSKTGDLFDFETENDFIYNIDRSEPKILSSNIIHFDLGSKWNLETSIVYNNTNLLDSLIIYRGQSLSDQTEFQATLDFKYNHQFIDPIYLGGFFQTTDIGAYLFVDYYENGENSGETAGIGLNSQLYLLGLRPIALDLYFAYDFEKEDDRVGLELGYEF</sequence>